<keyword evidence="3" id="KW-0479">Metal-binding</keyword>
<dbReference type="GO" id="GO:0006508">
    <property type="term" value="P:proteolysis"/>
    <property type="evidence" value="ECO:0007669"/>
    <property type="project" value="UniProtKB-KW"/>
</dbReference>
<dbReference type="EMBL" id="AACS02000010">
    <property type="protein sequence ID" value="EAU87488.2"/>
    <property type="molecule type" value="Genomic_DNA"/>
</dbReference>
<dbReference type="GO" id="GO:0046872">
    <property type="term" value="F:metal ion binding"/>
    <property type="evidence" value="ECO:0007669"/>
    <property type="project" value="UniProtKB-KW"/>
</dbReference>
<dbReference type="InterPro" id="IPR024079">
    <property type="entry name" value="MetalloPept_cat_dom_sf"/>
</dbReference>
<evidence type="ECO:0000256" key="10">
    <source>
        <dbReference type="SAM" id="SignalP"/>
    </source>
</evidence>
<evidence type="ECO:0000256" key="4">
    <source>
        <dbReference type="ARBA" id="ARBA00022729"/>
    </source>
</evidence>
<feature type="chain" id="PRO_5002727240" evidence="10">
    <location>
        <begin position="23"/>
        <end position="335"/>
    </location>
</feature>
<dbReference type="AlphaFoldDB" id="A8NK16"/>
<reference evidence="12 13" key="1">
    <citation type="journal article" date="2010" name="Proc. Natl. Acad. Sci. U.S.A.">
        <title>Insights into evolution of multicellular fungi from the assembled chromosomes of the mushroom Coprinopsis cinerea (Coprinus cinereus).</title>
        <authorList>
            <person name="Stajich J.E."/>
            <person name="Wilke S.K."/>
            <person name="Ahren D."/>
            <person name="Au C.H."/>
            <person name="Birren B.W."/>
            <person name="Borodovsky M."/>
            <person name="Burns C."/>
            <person name="Canback B."/>
            <person name="Casselton L.A."/>
            <person name="Cheng C.K."/>
            <person name="Deng J."/>
            <person name="Dietrich F.S."/>
            <person name="Fargo D.C."/>
            <person name="Farman M.L."/>
            <person name="Gathman A.C."/>
            <person name="Goldberg J."/>
            <person name="Guigo R."/>
            <person name="Hoegger P.J."/>
            <person name="Hooker J.B."/>
            <person name="Huggins A."/>
            <person name="James T.Y."/>
            <person name="Kamada T."/>
            <person name="Kilaru S."/>
            <person name="Kodira C."/>
            <person name="Kues U."/>
            <person name="Kupfer D."/>
            <person name="Kwan H.S."/>
            <person name="Lomsadze A."/>
            <person name="Li W."/>
            <person name="Lilly W.W."/>
            <person name="Ma L.J."/>
            <person name="Mackey A.J."/>
            <person name="Manning G."/>
            <person name="Martin F."/>
            <person name="Muraguchi H."/>
            <person name="Natvig D.O."/>
            <person name="Palmerini H."/>
            <person name="Ramesh M.A."/>
            <person name="Rehmeyer C.J."/>
            <person name="Roe B.A."/>
            <person name="Shenoy N."/>
            <person name="Stanke M."/>
            <person name="Ter-Hovhannisyan V."/>
            <person name="Tunlid A."/>
            <person name="Velagapudi R."/>
            <person name="Vision T.J."/>
            <person name="Zeng Q."/>
            <person name="Zolan M.E."/>
            <person name="Pukkila P.J."/>
        </authorList>
    </citation>
    <scope>NUCLEOTIDE SEQUENCE [LARGE SCALE GENOMIC DNA]</scope>
    <source>
        <strain evidence="13">Okayama-7 / 130 / ATCC MYA-4618 / FGSC 9003</strain>
    </source>
</reference>
<comment type="similarity">
    <text evidence="1">Belongs to the peptidase M43B family.</text>
</comment>
<dbReference type="Pfam" id="PF05572">
    <property type="entry name" value="Peptidase_M43"/>
    <property type="match status" value="1"/>
</dbReference>
<evidence type="ECO:0000259" key="11">
    <source>
        <dbReference type="Pfam" id="PF05572"/>
    </source>
</evidence>
<name>A8NK16_COPC7</name>
<dbReference type="GO" id="GO:0008237">
    <property type="term" value="F:metallopeptidase activity"/>
    <property type="evidence" value="ECO:0007669"/>
    <property type="project" value="UniProtKB-KW"/>
</dbReference>
<dbReference type="KEGG" id="cci:CC1G_02247"/>
<keyword evidence="7 12" id="KW-0482">Metalloprotease</keyword>
<feature type="domain" description="Peptidase M43 pregnancy-associated plasma-A" evidence="11">
    <location>
        <begin position="191"/>
        <end position="286"/>
    </location>
</feature>
<dbReference type="RefSeq" id="XP_001834511.2">
    <property type="nucleotide sequence ID" value="XM_001834459.2"/>
</dbReference>
<protein>
    <submittedName>
        <fullName evidence="12">Metalloprotease</fullName>
    </submittedName>
</protein>
<dbReference type="CDD" id="cd04275">
    <property type="entry name" value="ZnMc_pappalysin_like"/>
    <property type="match status" value="1"/>
</dbReference>
<evidence type="ECO:0000256" key="8">
    <source>
        <dbReference type="ARBA" id="ARBA00023157"/>
    </source>
</evidence>
<comment type="caution">
    <text evidence="12">The sequence shown here is derived from an EMBL/GenBank/DDBJ whole genome shotgun (WGS) entry which is preliminary data.</text>
</comment>
<dbReference type="SUPFAM" id="SSF55486">
    <property type="entry name" value="Metalloproteases ('zincins'), catalytic domain"/>
    <property type="match status" value="1"/>
</dbReference>
<dbReference type="Gene3D" id="3.40.390.10">
    <property type="entry name" value="Collagenase (Catalytic Domain)"/>
    <property type="match status" value="1"/>
</dbReference>
<feature type="signal peptide" evidence="10">
    <location>
        <begin position="1"/>
        <end position="22"/>
    </location>
</feature>
<dbReference type="InterPro" id="IPR008754">
    <property type="entry name" value="Peptidase_M43"/>
</dbReference>
<evidence type="ECO:0000313" key="12">
    <source>
        <dbReference type="EMBL" id="EAU87488.2"/>
    </source>
</evidence>
<dbReference type="PANTHER" id="PTHR47466:SF1">
    <property type="entry name" value="METALLOPROTEASE MEP1 (AFU_ORTHOLOGUE AFUA_1G07730)-RELATED"/>
    <property type="match status" value="1"/>
</dbReference>
<feature type="region of interest" description="Disordered" evidence="9">
    <location>
        <begin position="223"/>
        <end position="253"/>
    </location>
</feature>
<evidence type="ECO:0000256" key="7">
    <source>
        <dbReference type="ARBA" id="ARBA00023049"/>
    </source>
</evidence>
<dbReference type="VEuPathDB" id="FungiDB:CC1G_02247"/>
<evidence type="ECO:0000256" key="9">
    <source>
        <dbReference type="SAM" id="MobiDB-lite"/>
    </source>
</evidence>
<dbReference type="InParanoid" id="A8NK16"/>
<evidence type="ECO:0000256" key="2">
    <source>
        <dbReference type="ARBA" id="ARBA00022670"/>
    </source>
</evidence>
<gene>
    <name evidence="12" type="ORF">CC1G_02247</name>
</gene>
<dbReference type="GeneID" id="6011026"/>
<organism evidence="12 13">
    <name type="scientific">Coprinopsis cinerea (strain Okayama-7 / 130 / ATCC MYA-4618 / FGSC 9003)</name>
    <name type="common">Inky cap fungus</name>
    <name type="synonym">Hormographiella aspergillata</name>
    <dbReference type="NCBI Taxonomy" id="240176"/>
    <lineage>
        <taxon>Eukaryota</taxon>
        <taxon>Fungi</taxon>
        <taxon>Dikarya</taxon>
        <taxon>Basidiomycota</taxon>
        <taxon>Agaricomycotina</taxon>
        <taxon>Agaricomycetes</taxon>
        <taxon>Agaricomycetidae</taxon>
        <taxon>Agaricales</taxon>
        <taxon>Agaricineae</taxon>
        <taxon>Psathyrellaceae</taxon>
        <taxon>Coprinopsis</taxon>
    </lineage>
</organism>
<dbReference type="PANTHER" id="PTHR47466">
    <property type="match status" value="1"/>
</dbReference>
<keyword evidence="8" id="KW-1015">Disulfide bond</keyword>
<keyword evidence="13" id="KW-1185">Reference proteome</keyword>
<dbReference type="eggNOG" id="ENOG502QQ7Z">
    <property type="taxonomic scope" value="Eukaryota"/>
</dbReference>
<dbReference type="MEROPS" id="M43.008"/>
<keyword evidence="5" id="KW-0378">Hydrolase</keyword>
<accession>A8NK16</accession>
<proteinExistence type="inferred from homology"/>
<evidence type="ECO:0000256" key="6">
    <source>
        <dbReference type="ARBA" id="ARBA00022833"/>
    </source>
</evidence>
<dbReference type="OrthoDB" id="536211at2759"/>
<keyword evidence="4 10" id="KW-0732">Signal</keyword>
<feature type="compositionally biased region" description="Polar residues" evidence="9">
    <location>
        <begin position="231"/>
        <end position="246"/>
    </location>
</feature>
<evidence type="ECO:0000256" key="5">
    <source>
        <dbReference type="ARBA" id="ARBA00022801"/>
    </source>
</evidence>
<evidence type="ECO:0000256" key="1">
    <source>
        <dbReference type="ARBA" id="ARBA00008721"/>
    </source>
</evidence>
<dbReference type="HOGENOM" id="CLU_048726_1_1_1"/>
<evidence type="ECO:0000256" key="3">
    <source>
        <dbReference type="ARBA" id="ARBA00022723"/>
    </source>
</evidence>
<dbReference type="OMA" id="DTWFHII"/>
<evidence type="ECO:0000313" key="13">
    <source>
        <dbReference type="Proteomes" id="UP000001861"/>
    </source>
</evidence>
<keyword evidence="2" id="KW-0645">Protease</keyword>
<keyword evidence="6" id="KW-0862">Zinc</keyword>
<dbReference type="Proteomes" id="UP000001861">
    <property type="component" value="Unassembled WGS sequence"/>
</dbReference>
<sequence length="335" mass="36526">MLFKPCLAFAVFLATSTWHLFANALAVRQTEVSERCGNDHIDAATKAHMEADFKSRRVPPPSDVSSVSRAGPINVFWHVVSNDETPEGGNVPDSAIDEQMDVLNTAYQGTGLQFQLINVSRTVEPDWSAGALTDTPLSFEMKAALRKGGGADLNIWSCGGLLGYATFPVNLTKEPEKDGVVIRFTTLPGGSSTNFNLGHTLTHEVGHWVGLYHVFEDHSCTGDGDEVDDTPPQSTSTSGCPDTKNSCGAGEEGDLPDSIHNYMDYSHDRCMCEFTNGQVERMHDQLATYRGIELRTGPSVGIRRRTRTLRRLLAPSGHGRLQARQIASQCEGLFP</sequence>